<evidence type="ECO:0000313" key="2">
    <source>
        <dbReference type="Proteomes" id="UP000515917"/>
    </source>
</evidence>
<dbReference type="RefSeq" id="WP_130105192.1">
    <property type="nucleotide sequence ID" value="NZ_CP025781.1"/>
</dbReference>
<reference evidence="1 2" key="1">
    <citation type="submission" date="2018-01" db="EMBL/GenBank/DDBJ databases">
        <title>Genome sequence of Iodobacter sp. strain PCH194 isolated from Indian Trans-Himalaya.</title>
        <authorList>
            <person name="Kumar V."/>
            <person name="Thakur V."/>
            <person name="Kumar S."/>
            <person name="Singh D."/>
        </authorList>
    </citation>
    <scope>NUCLEOTIDE SEQUENCE [LARGE SCALE GENOMIC DNA]</scope>
    <source>
        <strain evidence="1 2">PCH194</strain>
    </source>
</reference>
<dbReference type="PANTHER" id="PTHR43481:SF4">
    <property type="entry name" value="GLYCEROL-1-PHOSPHATE PHOSPHOHYDROLASE 1-RELATED"/>
    <property type="match status" value="1"/>
</dbReference>
<gene>
    <name evidence="1" type="ORF">C1H71_02710</name>
</gene>
<dbReference type="SFLD" id="SFLDG01129">
    <property type="entry name" value="C1.5:_HAD__Beta-PGM__Phosphata"/>
    <property type="match status" value="1"/>
</dbReference>
<dbReference type="SUPFAM" id="SSF56784">
    <property type="entry name" value="HAD-like"/>
    <property type="match status" value="1"/>
</dbReference>
<accession>A0A7G3G5L2</accession>
<dbReference type="Gene3D" id="3.40.50.1000">
    <property type="entry name" value="HAD superfamily/HAD-like"/>
    <property type="match status" value="1"/>
</dbReference>
<organism evidence="1 2">
    <name type="scientific">Iodobacter fluviatilis</name>
    <dbReference type="NCBI Taxonomy" id="537"/>
    <lineage>
        <taxon>Bacteria</taxon>
        <taxon>Pseudomonadati</taxon>
        <taxon>Pseudomonadota</taxon>
        <taxon>Betaproteobacteria</taxon>
        <taxon>Neisseriales</taxon>
        <taxon>Chitinibacteraceae</taxon>
        <taxon>Iodobacter</taxon>
    </lineage>
</organism>
<dbReference type="SFLD" id="SFLDS00003">
    <property type="entry name" value="Haloacid_Dehalogenase"/>
    <property type="match status" value="1"/>
</dbReference>
<dbReference type="InterPro" id="IPR023214">
    <property type="entry name" value="HAD_sf"/>
</dbReference>
<dbReference type="Proteomes" id="UP000515917">
    <property type="component" value="Chromosome"/>
</dbReference>
<dbReference type="AlphaFoldDB" id="A0A7G3G5L2"/>
<dbReference type="InterPro" id="IPR051806">
    <property type="entry name" value="HAD-like_SPP"/>
</dbReference>
<protein>
    <submittedName>
        <fullName evidence="1">Haloacid dehalogenase</fullName>
    </submittedName>
</protein>
<proteinExistence type="predicted"/>
<dbReference type="NCBIfam" id="TIGR01509">
    <property type="entry name" value="HAD-SF-IA-v3"/>
    <property type="match status" value="1"/>
</dbReference>
<dbReference type="Pfam" id="PF00702">
    <property type="entry name" value="Hydrolase"/>
    <property type="match status" value="1"/>
</dbReference>
<keyword evidence="2" id="KW-1185">Reference proteome</keyword>
<sequence>MMFLNAQALLFDMDGTLVDSSSKVAEVWSAWCQRHDIDFARVMAIQQGVRSEDTIRRVAPHLDCVAEGRWVDQYEADDCTGVVQILGATQFLAALPSHRWTVVTSAGLQLASNRLSHCQLPIPAHIVCAEDVSVGKPDPEAYRLAASRLNFAPQDCIVFEDAPAGIASALAAGCQVVQIGGRQKLHPNILAVLQDWQALCVVSTRDGLLLSLGEMALSY</sequence>
<dbReference type="Gene3D" id="1.10.150.240">
    <property type="entry name" value="Putative phosphatase, domain 2"/>
    <property type="match status" value="1"/>
</dbReference>
<dbReference type="InterPro" id="IPR006439">
    <property type="entry name" value="HAD-SF_hydro_IA"/>
</dbReference>
<dbReference type="InterPro" id="IPR023198">
    <property type="entry name" value="PGP-like_dom2"/>
</dbReference>
<dbReference type="KEGG" id="ifl:C1H71_02710"/>
<name>A0A7G3G5L2_9NEIS</name>
<dbReference type="InterPro" id="IPR036412">
    <property type="entry name" value="HAD-like_sf"/>
</dbReference>
<dbReference type="PRINTS" id="PR00413">
    <property type="entry name" value="HADHALOGNASE"/>
</dbReference>
<dbReference type="EMBL" id="CP025781">
    <property type="protein sequence ID" value="QBC42571.1"/>
    <property type="molecule type" value="Genomic_DNA"/>
</dbReference>
<evidence type="ECO:0000313" key="1">
    <source>
        <dbReference type="EMBL" id="QBC42571.1"/>
    </source>
</evidence>
<dbReference type="PANTHER" id="PTHR43481">
    <property type="entry name" value="FRUCTOSE-1-PHOSPHATE PHOSPHATASE"/>
    <property type="match status" value="1"/>
</dbReference>
<dbReference type="GO" id="GO:0050308">
    <property type="term" value="F:sugar-phosphatase activity"/>
    <property type="evidence" value="ECO:0007669"/>
    <property type="project" value="TreeGrafter"/>
</dbReference>